<feature type="domain" description="DUF4326" evidence="1">
    <location>
        <begin position="12"/>
        <end position="99"/>
    </location>
</feature>
<proteinExistence type="predicted"/>
<reference evidence="2" key="1">
    <citation type="journal article" date="2015" name="Nature">
        <title>Complex archaea that bridge the gap between prokaryotes and eukaryotes.</title>
        <authorList>
            <person name="Spang A."/>
            <person name="Saw J.H."/>
            <person name="Jorgensen S.L."/>
            <person name="Zaremba-Niedzwiedzka K."/>
            <person name="Martijn J."/>
            <person name="Lind A.E."/>
            <person name="van Eijk R."/>
            <person name="Schleper C."/>
            <person name="Guy L."/>
            <person name="Ettema T.J."/>
        </authorList>
    </citation>
    <scope>NUCLEOTIDE SEQUENCE</scope>
</reference>
<comment type="caution">
    <text evidence="2">The sequence shown here is derived from an EMBL/GenBank/DDBJ whole genome shotgun (WGS) entry which is preliminary data.</text>
</comment>
<organism evidence="2">
    <name type="scientific">marine sediment metagenome</name>
    <dbReference type="NCBI Taxonomy" id="412755"/>
    <lineage>
        <taxon>unclassified sequences</taxon>
        <taxon>metagenomes</taxon>
        <taxon>ecological metagenomes</taxon>
    </lineage>
</organism>
<dbReference type="InterPro" id="IPR025475">
    <property type="entry name" value="DUF4326"/>
</dbReference>
<evidence type="ECO:0000313" key="2">
    <source>
        <dbReference type="EMBL" id="KKK50084.1"/>
    </source>
</evidence>
<sequence>MTETPKRIQRRRTKGWRMPPNTVYVGRPSKWGNPFKVGVVSAYAGGRKIQDLRYAYSIYRAVAPENAMLVAEAQRELKGKNLACWCPLDGPCHADVLLEIANERV</sequence>
<protein>
    <recommendedName>
        <fullName evidence="1">DUF4326 domain-containing protein</fullName>
    </recommendedName>
</protein>
<dbReference type="EMBL" id="LAZR01068200">
    <property type="protein sequence ID" value="KKK50084.1"/>
    <property type="molecule type" value="Genomic_DNA"/>
</dbReference>
<gene>
    <name evidence="2" type="ORF">LCGC14_3128570</name>
</gene>
<accession>A0A0F8Y7F6</accession>
<evidence type="ECO:0000259" key="1">
    <source>
        <dbReference type="Pfam" id="PF14216"/>
    </source>
</evidence>
<name>A0A0F8Y7F6_9ZZZZ</name>
<dbReference type="AlphaFoldDB" id="A0A0F8Y7F6"/>
<dbReference type="Pfam" id="PF14216">
    <property type="entry name" value="DUF4326"/>
    <property type="match status" value="1"/>
</dbReference>